<name>A0A177Y7X1_9NOCA</name>
<dbReference type="RefSeq" id="WP_068430832.1">
    <property type="nucleotide sequence ID" value="NZ_LVHI01000038.1"/>
</dbReference>
<evidence type="ECO:0000259" key="1">
    <source>
        <dbReference type="PROSITE" id="PS51725"/>
    </source>
</evidence>
<keyword evidence="3" id="KW-1185">Reference proteome</keyword>
<feature type="domain" description="ABM" evidence="1">
    <location>
        <begin position="3"/>
        <end position="92"/>
    </location>
</feature>
<comment type="caution">
    <text evidence="2">The sequence shown here is derived from an EMBL/GenBank/DDBJ whole genome shotgun (WGS) entry which is preliminary data.</text>
</comment>
<dbReference type="Gene3D" id="3.30.70.100">
    <property type="match status" value="1"/>
</dbReference>
<reference evidence="2 3" key="1">
    <citation type="submission" date="2016-03" db="EMBL/GenBank/DDBJ databases">
        <title>Genome sequence of Rhodococcus kyotonensis KB10.</title>
        <authorList>
            <person name="Jeong H."/>
            <person name="Hong C.E."/>
            <person name="Jo S.H."/>
            <person name="Park J.M."/>
        </authorList>
    </citation>
    <scope>NUCLEOTIDE SEQUENCE [LARGE SCALE GENOMIC DNA]</scope>
    <source>
        <strain evidence="2 3">KB10</strain>
    </source>
</reference>
<keyword evidence="2" id="KW-0560">Oxidoreductase</keyword>
<dbReference type="InterPro" id="IPR007138">
    <property type="entry name" value="ABM_dom"/>
</dbReference>
<accession>A0A177Y7X1</accession>
<evidence type="ECO:0000313" key="3">
    <source>
        <dbReference type="Proteomes" id="UP000077519"/>
    </source>
</evidence>
<dbReference type="PROSITE" id="PS51725">
    <property type="entry name" value="ABM"/>
    <property type="match status" value="1"/>
</dbReference>
<proteinExistence type="predicted"/>
<dbReference type="SUPFAM" id="SSF54909">
    <property type="entry name" value="Dimeric alpha+beta barrel"/>
    <property type="match status" value="1"/>
</dbReference>
<dbReference type="EMBL" id="LVHI01000038">
    <property type="protein sequence ID" value="OAK51551.1"/>
    <property type="molecule type" value="Genomic_DNA"/>
</dbReference>
<evidence type="ECO:0000313" key="2">
    <source>
        <dbReference type="EMBL" id="OAK51551.1"/>
    </source>
</evidence>
<dbReference type="Pfam" id="PF03992">
    <property type="entry name" value="ABM"/>
    <property type="match status" value="1"/>
</dbReference>
<gene>
    <name evidence="2" type="ORF">A3K89_11515</name>
</gene>
<dbReference type="AlphaFoldDB" id="A0A177Y7X1"/>
<dbReference type="InterPro" id="IPR011008">
    <property type="entry name" value="Dimeric_a/b-barrel"/>
</dbReference>
<organism evidence="2 3">
    <name type="scientific">Rhodococcoides kyotonense</name>
    <dbReference type="NCBI Taxonomy" id="398843"/>
    <lineage>
        <taxon>Bacteria</taxon>
        <taxon>Bacillati</taxon>
        <taxon>Actinomycetota</taxon>
        <taxon>Actinomycetes</taxon>
        <taxon>Mycobacteriales</taxon>
        <taxon>Nocardiaceae</taxon>
        <taxon>Rhodococcoides</taxon>
    </lineage>
</organism>
<protein>
    <submittedName>
        <fullName evidence="2">Antibiotic biosynthesis monooxygenase</fullName>
    </submittedName>
</protein>
<dbReference type="GO" id="GO:0004497">
    <property type="term" value="F:monooxygenase activity"/>
    <property type="evidence" value="ECO:0007669"/>
    <property type="project" value="UniProtKB-KW"/>
</dbReference>
<dbReference type="Proteomes" id="UP000077519">
    <property type="component" value="Unassembled WGS sequence"/>
</dbReference>
<keyword evidence="2" id="KW-0503">Monooxygenase</keyword>
<sequence>MALIALLDLKLKPEVLDDAKVVLGRVLGETRAFDGCLGVDVLIDEADETHWIAYERWESSDADAKYREFRAGPGKITDLAPLLAGAPSLTKFTVADV</sequence>